<dbReference type="EMBL" id="CM034391">
    <property type="protein sequence ID" value="KAJ0181116.1"/>
    <property type="molecule type" value="Genomic_DNA"/>
</dbReference>
<evidence type="ECO:0000313" key="2">
    <source>
        <dbReference type="Proteomes" id="UP000824533"/>
    </source>
</evidence>
<comment type="caution">
    <text evidence="1">The sequence shown here is derived from an EMBL/GenBank/DDBJ whole genome shotgun (WGS) entry which is preliminary data.</text>
</comment>
<gene>
    <name evidence="1" type="ORF">K1T71_003201</name>
</gene>
<name>A0ACC1DBD2_9NEOP</name>
<keyword evidence="2" id="KW-1185">Reference proteome</keyword>
<proteinExistence type="predicted"/>
<organism evidence="1 2">
    <name type="scientific">Dendrolimus kikuchii</name>
    <dbReference type="NCBI Taxonomy" id="765133"/>
    <lineage>
        <taxon>Eukaryota</taxon>
        <taxon>Metazoa</taxon>
        <taxon>Ecdysozoa</taxon>
        <taxon>Arthropoda</taxon>
        <taxon>Hexapoda</taxon>
        <taxon>Insecta</taxon>
        <taxon>Pterygota</taxon>
        <taxon>Neoptera</taxon>
        <taxon>Endopterygota</taxon>
        <taxon>Lepidoptera</taxon>
        <taxon>Glossata</taxon>
        <taxon>Ditrysia</taxon>
        <taxon>Bombycoidea</taxon>
        <taxon>Lasiocampidae</taxon>
        <taxon>Dendrolimus</taxon>
    </lineage>
</organism>
<sequence length="95" mass="10756">MAKLKVIRNFHGKGNDIQKVRGLAGFTELNQISLRMRGMCGRWEGMFSVRRSACSATSIRKFSLACDMKGRDPLYASRCFEKCITMNSRQGTLVM</sequence>
<evidence type="ECO:0000313" key="1">
    <source>
        <dbReference type="EMBL" id="KAJ0181116.1"/>
    </source>
</evidence>
<dbReference type="Proteomes" id="UP000824533">
    <property type="component" value="Linkage Group LG05"/>
</dbReference>
<accession>A0ACC1DBD2</accession>
<feature type="non-terminal residue" evidence="1">
    <location>
        <position position="95"/>
    </location>
</feature>
<reference evidence="1 2" key="1">
    <citation type="journal article" date="2021" name="Front. Genet.">
        <title>Chromosome-Level Genome Assembly Reveals Significant Gene Expansion in the Toll and IMD Signaling Pathways of Dendrolimus kikuchii.</title>
        <authorList>
            <person name="Zhou J."/>
            <person name="Wu P."/>
            <person name="Xiong Z."/>
            <person name="Liu N."/>
            <person name="Zhao N."/>
            <person name="Ji M."/>
            <person name="Qiu Y."/>
            <person name="Yang B."/>
        </authorList>
    </citation>
    <scope>NUCLEOTIDE SEQUENCE [LARGE SCALE GENOMIC DNA]</scope>
    <source>
        <strain evidence="1">Ann1</strain>
    </source>
</reference>
<protein>
    <submittedName>
        <fullName evidence="1">Uncharacterized protein</fullName>
    </submittedName>
</protein>